<dbReference type="Proteomes" id="UP000269157">
    <property type="component" value="Unassembled WGS sequence"/>
</dbReference>
<dbReference type="AlphaFoldDB" id="A0A497WTD1"/>
<keyword evidence="3" id="KW-1185">Reference proteome</keyword>
<name>A0A497WTD1_9RHOB</name>
<dbReference type="Pfam" id="PF11748">
    <property type="entry name" value="DUF3306"/>
    <property type="match status" value="1"/>
</dbReference>
<dbReference type="EMBL" id="RCCE01000001">
    <property type="protein sequence ID" value="RLJ59919.1"/>
    <property type="molecule type" value="Genomic_DNA"/>
</dbReference>
<reference evidence="2 3" key="1">
    <citation type="submission" date="2018-10" db="EMBL/GenBank/DDBJ databases">
        <title>Genomic Encyclopedia of Archaeal and Bacterial Type Strains, Phase II (KMG-II): from individual species to whole genera.</title>
        <authorList>
            <person name="Goeker M."/>
        </authorList>
    </citation>
    <scope>NUCLEOTIDE SEQUENCE [LARGE SCALE GENOMIC DNA]</scope>
    <source>
        <strain evidence="2 3">DSM 29466</strain>
    </source>
</reference>
<comment type="caution">
    <text evidence="2">The sequence shown here is derived from an EMBL/GenBank/DDBJ whole genome shotgun (WGS) entry which is preliminary data.</text>
</comment>
<accession>A0A497WTD1</accession>
<organism evidence="2 3">
    <name type="scientific">Litoreibacter meonggei</name>
    <dbReference type="NCBI Taxonomy" id="1049199"/>
    <lineage>
        <taxon>Bacteria</taxon>
        <taxon>Pseudomonadati</taxon>
        <taxon>Pseudomonadota</taxon>
        <taxon>Alphaproteobacteria</taxon>
        <taxon>Rhodobacterales</taxon>
        <taxon>Roseobacteraceae</taxon>
        <taxon>Litoreibacter</taxon>
    </lineage>
</organism>
<protein>
    <submittedName>
        <fullName evidence="2">Uncharacterized protein DUF3306</fullName>
    </submittedName>
</protein>
<dbReference type="OrthoDB" id="8100830at2"/>
<gene>
    <name evidence="2" type="ORF">BCF46_0109</name>
</gene>
<evidence type="ECO:0000256" key="1">
    <source>
        <dbReference type="SAM" id="MobiDB-lite"/>
    </source>
</evidence>
<sequence>MSAEQSFWSKRRAGVAAEAEAEQAAVDAQALAAEHAALEEKTDAELLAELDLPDPDTLKMGDDFSAFMAKAVPDRIRRRALRTLWRSNPVLANVDMLVDYGEDFTDRATVVENMQTAYQVGKGMLKHVEEMARQTEARENPPEPEEIEEEVEEEPVLVAAAEDEGDEAEDVADLDQGQGEEAYAATTPRRMKFRLEESAA</sequence>
<proteinExistence type="predicted"/>
<dbReference type="InterPro" id="IPR021735">
    <property type="entry name" value="DUF3306"/>
</dbReference>
<feature type="compositionally biased region" description="Acidic residues" evidence="1">
    <location>
        <begin position="142"/>
        <end position="173"/>
    </location>
</feature>
<evidence type="ECO:0000313" key="3">
    <source>
        <dbReference type="Proteomes" id="UP000269157"/>
    </source>
</evidence>
<dbReference type="RefSeq" id="WP_121020682.1">
    <property type="nucleotide sequence ID" value="NZ_RCCE01000001.1"/>
</dbReference>
<feature type="region of interest" description="Disordered" evidence="1">
    <location>
        <begin position="133"/>
        <end position="200"/>
    </location>
</feature>
<evidence type="ECO:0000313" key="2">
    <source>
        <dbReference type="EMBL" id="RLJ59919.1"/>
    </source>
</evidence>